<dbReference type="AlphaFoldDB" id="A0A1G7ELK8"/>
<keyword evidence="4 6" id="KW-0472">Membrane</keyword>
<evidence type="ECO:0000313" key="9">
    <source>
        <dbReference type="Proteomes" id="UP000199417"/>
    </source>
</evidence>
<sequence>MAPTAHPGPPPAAAMHSDPGLQPERTALAWERTLLSLVVVSLMFVRWLPHRGVIALLPAAVAVLAAAAILLAQRRRYARACRGLSRGSVAPAVVAVTATGVVVGLIGVFGLYAVWWG</sequence>
<organism evidence="8 9">
    <name type="scientific">Rhodococcus tukisamuensis</name>
    <dbReference type="NCBI Taxonomy" id="168276"/>
    <lineage>
        <taxon>Bacteria</taxon>
        <taxon>Bacillati</taxon>
        <taxon>Actinomycetota</taxon>
        <taxon>Actinomycetes</taxon>
        <taxon>Mycobacteriales</taxon>
        <taxon>Nocardiaceae</taxon>
        <taxon>Rhodococcus</taxon>
    </lineage>
</organism>
<evidence type="ECO:0000259" key="7">
    <source>
        <dbReference type="Pfam" id="PF02656"/>
    </source>
</evidence>
<comment type="subcellular location">
    <subcellularLocation>
        <location evidence="1">Endomembrane system</location>
        <topology evidence="1">Multi-pass membrane protein</topology>
    </subcellularLocation>
</comment>
<feature type="compositionally biased region" description="Pro residues" evidence="5">
    <location>
        <begin position="1"/>
        <end position="12"/>
    </location>
</feature>
<evidence type="ECO:0000256" key="5">
    <source>
        <dbReference type="SAM" id="MobiDB-lite"/>
    </source>
</evidence>
<evidence type="ECO:0000256" key="6">
    <source>
        <dbReference type="SAM" id="Phobius"/>
    </source>
</evidence>
<evidence type="ECO:0000256" key="4">
    <source>
        <dbReference type="ARBA" id="ARBA00023136"/>
    </source>
</evidence>
<reference evidence="8 9" key="1">
    <citation type="submission" date="2016-10" db="EMBL/GenBank/DDBJ databases">
        <authorList>
            <person name="de Groot N.N."/>
        </authorList>
    </citation>
    <scope>NUCLEOTIDE SEQUENCE [LARGE SCALE GENOMIC DNA]</scope>
    <source>
        <strain evidence="8 9">JCM 11308</strain>
    </source>
</reference>
<evidence type="ECO:0000313" key="8">
    <source>
        <dbReference type="EMBL" id="SDE64502.1"/>
    </source>
</evidence>
<dbReference type="GO" id="GO:0012505">
    <property type="term" value="C:endomembrane system"/>
    <property type="evidence" value="ECO:0007669"/>
    <property type="project" value="UniProtKB-SubCell"/>
</dbReference>
<gene>
    <name evidence="8" type="ORF">SAMN05444580_12513</name>
</gene>
<dbReference type="Proteomes" id="UP000199417">
    <property type="component" value="Unassembled WGS sequence"/>
</dbReference>
<evidence type="ECO:0000256" key="2">
    <source>
        <dbReference type="ARBA" id="ARBA00022692"/>
    </source>
</evidence>
<dbReference type="STRING" id="168276.SAMN05444580_12513"/>
<keyword evidence="9" id="KW-1185">Reference proteome</keyword>
<evidence type="ECO:0000256" key="1">
    <source>
        <dbReference type="ARBA" id="ARBA00004127"/>
    </source>
</evidence>
<dbReference type="RefSeq" id="WP_245709565.1">
    <property type="nucleotide sequence ID" value="NZ_FNAB01000025.1"/>
</dbReference>
<dbReference type="EMBL" id="FNAB01000025">
    <property type="protein sequence ID" value="SDE64502.1"/>
    <property type="molecule type" value="Genomic_DNA"/>
</dbReference>
<feature type="transmembrane region" description="Helical" evidence="6">
    <location>
        <begin position="92"/>
        <end position="115"/>
    </location>
</feature>
<proteinExistence type="predicted"/>
<keyword evidence="3 6" id="KW-1133">Transmembrane helix</keyword>
<feature type="domain" description="DUF202" evidence="7">
    <location>
        <begin position="18"/>
        <end position="80"/>
    </location>
</feature>
<dbReference type="Pfam" id="PF02656">
    <property type="entry name" value="DUF202"/>
    <property type="match status" value="1"/>
</dbReference>
<protein>
    <recommendedName>
        <fullName evidence="7">DUF202 domain-containing protein</fullName>
    </recommendedName>
</protein>
<accession>A0A1G7ELK8</accession>
<keyword evidence="2 6" id="KW-0812">Transmembrane</keyword>
<feature type="region of interest" description="Disordered" evidence="5">
    <location>
        <begin position="1"/>
        <end position="20"/>
    </location>
</feature>
<dbReference type="InterPro" id="IPR003807">
    <property type="entry name" value="DUF202"/>
</dbReference>
<name>A0A1G7ELK8_9NOCA</name>
<feature type="transmembrane region" description="Helical" evidence="6">
    <location>
        <begin position="53"/>
        <end position="72"/>
    </location>
</feature>
<evidence type="ECO:0000256" key="3">
    <source>
        <dbReference type="ARBA" id="ARBA00022989"/>
    </source>
</evidence>